<organism evidence="2 3">
    <name type="scientific">Croceibacterium salegens</name>
    <dbReference type="NCBI Taxonomy" id="1737568"/>
    <lineage>
        <taxon>Bacteria</taxon>
        <taxon>Pseudomonadati</taxon>
        <taxon>Pseudomonadota</taxon>
        <taxon>Alphaproteobacteria</taxon>
        <taxon>Sphingomonadales</taxon>
        <taxon>Erythrobacteraceae</taxon>
        <taxon>Croceibacterium</taxon>
    </lineage>
</organism>
<evidence type="ECO:0000259" key="1">
    <source>
        <dbReference type="PROSITE" id="PS51819"/>
    </source>
</evidence>
<gene>
    <name evidence="2" type="ORF">GRI89_06520</name>
</gene>
<dbReference type="PANTHER" id="PTHR33993">
    <property type="entry name" value="GLYOXALASE-RELATED"/>
    <property type="match status" value="1"/>
</dbReference>
<evidence type="ECO:0000313" key="3">
    <source>
        <dbReference type="Proteomes" id="UP000433652"/>
    </source>
</evidence>
<dbReference type="AlphaFoldDB" id="A0A6I4ST54"/>
<dbReference type="InterPro" id="IPR004360">
    <property type="entry name" value="Glyas_Fos-R_dOase_dom"/>
</dbReference>
<dbReference type="Gene3D" id="3.10.180.10">
    <property type="entry name" value="2,3-Dihydroxybiphenyl 1,2-Dioxygenase, domain 1"/>
    <property type="match status" value="1"/>
</dbReference>
<sequence>MSNSPKHRLNYFELRVADSGRSRDFYSAALGWQFTDFGPTYAATTTDDTDLGLDAETKGPPLAVIESNDLEASLAQVEAAGGTIVKPIFDFPGGRRFHFTDPDSIEVAIWQRD</sequence>
<reference evidence="2 3" key="1">
    <citation type="submission" date="2019-12" db="EMBL/GenBank/DDBJ databases">
        <title>Genomic-based taxomic classification of the family Erythrobacteraceae.</title>
        <authorList>
            <person name="Xu L."/>
        </authorList>
    </citation>
    <scope>NUCLEOTIDE SEQUENCE [LARGE SCALE GENOMIC DNA]</scope>
    <source>
        <strain evidence="2 3">MCCC 1K01500</strain>
    </source>
</reference>
<dbReference type="PROSITE" id="PS51819">
    <property type="entry name" value="VOC"/>
    <property type="match status" value="1"/>
</dbReference>
<dbReference type="PANTHER" id="PTHR33993:SF1">
    <property type="entry name" value="GLYOXALASE FAMILY PROTEIN"/>
    <property type="match status" value="1"/>
</dbReference>
<comment type="caution">
    <text evidence="2">The sequence shown here is derived from an EMBL/GenBank/DDBJ whole genome shotgun (WGS) entry which is preliminary data.</text>
</comment>
<protein>
    <submittedName>
        <fullName evidence="2">VOC family protein</fullName>
    </submittedName>
</protein>
<feature type="domain" description="VOC" evidence="1">
    <location>
        <begin position="8"/>
        <end position="112"/>
    </location>
</feature>
<dbReference type="InterPro" id="IPR052164">
    <property type="entry name" value="Anthracycline_SecMetBiosynth"/>
</dbReference>
<keyword evidence="3" id="KW-1185">Reference proteome</keyword>
<dbReference type="Pfam" id="PF00903">
    <property type="entry name" value="Glyoxalase"/>
    <property type="match status" value="1"/>
</dbReference>
<dbReference type="SUPFAM" id="SSF54593">
    <property type="entry name" value="Glyoxalase/Bleomycin resistance protein/Dihydroxybiphenyl dioxygenase"/>
    <property type="match status" value="1"/>
</dbReference>
<proteinExistence type="predicted"/>
<dbReference type="Proteomes" id="UP000433652">
    <property type="component" value="Unassembled WGS sequence"/>
</dbReference>
<accession>A0A6I4ST54</accession>
<evidence type="ECO:0000313" key="2">
    <source>
        <dbReference type="EMBL" id="MXO59191.1"/>
    </source>
</evidence>
<name>A0A6I4ST54_9SPHN</name>
<dbReference type="OrthoDB" id="9792323at2"/>
<dbReference type="RefSeq" id="WP_159793378.1">
    <property type="nucleotide sequence ID" value="NZ_WTYM01000033.1"/>
</dbReference>
<dbReference type="InterPro" id="IPR037523">
    <property type="entry name" value="VOC_core"/>
</dbReference>
<dbReference type="EMBL" id="WTYM01000033">
    <property type="protein sequence ID" value="MXO59191.1"/>
    <property type="molecule type" value="Genomic_DNA"/>
</dbReference>
<dbReference type="CDD" id="cd07247">
    <property type="entry name" value="SgaA_N_like"/>
    <property type="match status" value="1"/>
</dbReference>
<dbReference type="InterPro" id="IPR029068">
    <property type="entry name" value="Glyas_Bleomycin-R_OHBP_Dase"/>
</dbReference>